<dbReference type="NCBIfam" id="TIGR01396">
    <property type="entry name" value="FlgB"/>
    <property type="match status" value="1"/>
</dbReference>
<evidence type="ECO:0000256" key="5">
    <source>
        <dbReference type="ARBA" id="ARBA00024934"/>
    </source>
</evidence>
<comment type="subunit">
    <text evidence="6">The basal body constitutes a major portion of the flagellar organelle and consists of a number of rings mounted on a central rod.</text>
</comment>
<organism evidence="8 9">
    <name type="scientific">Oceanobacillus sojae</name>
    <dbReference type="NCBI Taxonomy" id="582851"/>
    <lineage>
        <taxon>Bacteria</taxon>
        <taxon>Bacillati</taxon>
        <taxon>Bacillota</taxon>
        <taxon>Bacilli</taxon>
        <taxon>Bacillales</taxon>
        <taxon>Bacillaceae</taxon>
        <taxon>Oceanobacillus</taxon>
    </lineage>
</organism>
<dbReference type="RefSeq" id="WP_147209555.1">
    <property type="nucleotide sequence ID" value="NZ_BJYM01000004.1"/>
</dbReference>
<dbReference type="Proteomes" id="UP000321558">
    <property type="component" value="Unassembled WGS sequence"/>
</dbReference>
<comment type="caution">
    <text evidence="8">The sequence shown here is derived from an EMBL/GenBank/DDBJ whole genome shotgun (WGS) entry which is preliminary data.</text>
</comment>
<name>A0A511ZGC2_9BACI</name>
<evidence type="ECO:0000256" key="6">
    <source>
        <dbReference type="PIRNR" id="PIRNR002889"/>
    </source>
</evidence>
<dbReference type="InterPro" id="IPR001444">
    <property type="entry name" value="Flag_bb_rod_N"/>
</dbReference>
<dbReference type="PANTHER" id="PTHR30435">
    <property type="entry name" value="FLAGELLAR PROTEIN"/>
    <property type="match status" value="1"/>
</dbReference>
<dbReference type="GO" id="GO:0071978">
    <property type="term" value="P:bacterial-type flagellum-dependent swarming motility"/>
    <property type="evidence" value="ECO:0007669"/>
    <property type="project" value="TreeGrafter"/>
</dbReference>
<sequence length="130" mass="14487">MDLFSGTISQLENSIQYASAKNNAISNNISNADTPNYKAEKVSFRSALENELGALQAKKTNERHLSFNDGENKAFRIVKDSSTTYNHNGNNVDIDKEMSELAKNQIYYNSLIDRMNGKFSSLQSVIRGGN</sequence>
<evidence type="ECO:0000256" key="2">
    <source>
        <dbReference type="ARBA" id="ARBA00009677"/>
    </source>
</evidence>
<evidence type="ECO:0000256" key="3">
    <source>
        <dbReference type="ARBA" id="ARBA00014376"/>
    </source>
</evidence>
<evidence type="ECO:0000256" key="1">
    <source>
        <dbReference type="ARBA" id="ARBA00004117"/>
    </source>
</evidence>
<keyword evidence="9" id="KW-1185">Reference proteome</keyword>
<comment type="similarity">
    <text evidence="2 6">Belongs to the flagella basal body rod proteins family.</text>
</comment>
<protein>
    <recommendedName>
        <fullName evidence="3 6">Flagellar basal body rod protein FlgB</fullName>
    </recommendedName>
</protein>
<keyword evidence="8" id="KW-0282">Flagellum</keyword>
<keyword evidence="8" id="KW-0966">Cell projection</keyword>
<dbReference type="AlphaFoldDB" id="A0A511ZGC2"/>
<dbReference type="STRING" id="582851.GCA_900162665_00383"/>
<keyword evidence="8" id="KW-0969">Cilium</keyword>
<accession>A0A511ZGC2</accession>
<evidence type="ECO:0000259" key="7">
    <source>
        <dbReference type="Pfam" id="PF00460"/>
    </source>
</evidence>
<comment type="function">
    <text evidence="5 6">Structural component of flagellum, the bacterial motility apparatus. Part of the rod structure of flagellar basal body.</text>
</comment>
<dbReference type="OrthoDB" id="9792068at2"/>
<feature type="domain" description="Flagellar basal body rod protein N-terminal" evidence="7">
    <location>
        <begin position="19"/>
        <end position="38"/>
    </location>
</feature>
<evidence type="ECO:0000313" key="9">
    <source>
        <dbReference type="Proteomes" id="UP000321558"/>
    </source>
</evidence>
<reference evidence="8 9" key="1">
    <citation type="submission" date="2019-07" db="EMBL/GenBank/DDBJ databases">
        <title>Whole genome shotgun sequence of Oceanobacillus sojae NBRC 105379.</title>
        <authorList>
            <person name="Hosoyama A."/>
            <person name="Uohara A."/>
            <person name="Ohji S."/>
            <person name="Ichikawa N."/>
        </authorList>
    </citation>
    <scope>NUCLEOTIDE SEQUENCE [LARGE SCALE GENOMIC DNA]</scope>
    <source>
        <strain evidence="8 9">NBRC 105379</strain>
    </source>
</reference>
<dbReference type="EMBL" id="BJYM01000004">
    <property type="protein sequence ID" value="GEN86506.1"/>
    <property type="molecule type" value="Genomic_DNA"/>
</dbReference>
<gene>
    <name evidence="8" type="primary">flgB</name>
    <name evidence="8" type="ORF">OSO01_12450</name>
</gene>
<keyword evidence="4 6" id="KW-0975">Bacterial flagellum</keyword>
<dbReference type="GO" id="GO:0030694">
    <property type="term" value="C:bacterial-type flagellum basal body, rod"/>
    <property type="evidence" value="ECO:0007669"/>
    <property type="project" value="InterPro"/>
</dbReference>
<dbReference type="Pfam" id="PF00460">
    <property type="entry name" value="Flg_bb_rod"/>
    <property type="match status" value="1"/>
</dbReference>
<dbReference type="PIRSF" id="PIRSF002889">
    <property type="entry name" value="Rod_FlgB"/>
    <property type="match status" value="1"/>
</dbReference>
<dbReference type="PANTHER" id="PTHR30435:SF12">
    <property type="entry name" value="FLAGELLAR BASAL BODY ROD PROTEIN FLGB"/>
    <property type="match status" value="1"/>
</dbReference>
<proteinExistence type="inferred from homology"/>
<comment type="subcellular location">
    <subcellularLocation>
        <location evidence="1 6">Bacterial flagellum basal body</location>
    </subcellularLocation>
</comment>
<dbReference type="InterPro" id="IPR006300">
    <property type="entry name" value="FlgB"/>
</dbReference>
<evidence type="ECO:0000313" key="8">
    <source>
        <dbReference type="EMBL" id="GEN86506.1"/>
    </source>
</evidence>
<evidence type="ECO:0000256" key="4">
    <source>
        <dbReference type="ARBA" id="ARBA00023143"/>
    </source>
</evidence>